<evidence type="ECO:0000313" key="1">
    <source>
        <dbReference type="EMBL" id="GAH88531.1"/>
    </source>
</evidence>
<feature type="non-terminal residue" evidence="1">
    <location>
        <position position="223"/>
    </location>
</feature>
<accession>X1J1I8</accession>
<reference evidence="1" key="1">
    <citation type="journal article" date="2014" name="Front. Microbiol.">
        <title>High frequency of phylogenetically diverse reductive dehalogenase-homologous genes in deep subseafloor sedimentary metagenomes.</title>
        <authorList>
            <person name="Kawai M."/>
            <person name="Futagami T."/>
            <person name="Toyoda A."/>
            <person name="Takaki Y."/>
            <person name="Nishi S."/>
            <person name="Hori S."/>
            <person name="Arai W."/>
            <person name="Tsubouchi T."/>
            <person name="Morono Y."/>
            <person name="Uchiyama I."/>
            <person name="Ito T."/>
            <person name="Fujiyama A."/>
            <person name="Inagaki F."/>
            <person name="Takami H."/>
        </authorList>
    </citation>
    <scope>NUCLEOTIDE SEQUENCE</scope>
    <source>
        <strain evidence="1">Expedition CK06-06</strain>
    </source>
</reference>
<dbReference type="AlphaFoldDB" id="X1J1I8"/>
<sequence length="223" mass="25908">MKKLETPNYSDSEVRKYLGSQIRKKGFRTKKDLESLERVRVLFRPFRHVTLKIDGIDSDTGISKFSKSLIDEDLAGNIKDEDHRFLLWRPRLANLLEKNIYEVEESDQYPDNEEAVQEVLDELIRLRWKGQEEDDELKPQLRSLQADPLSVIAFIIPRSPGGLRREEKILDKRKSSHAYVIASSLVTNCSPRDIMMSADIGDRIYIETIVAEYRNLESNATRL</sequence>
<protein>
    <submittedName>
        <fullName evidence="1">Uncharacterized protein</fullName>
    </submittedName>
</protein>
<organism evidence="1">
    <name type="scientific">marine sediment metagenome</name>
    <dbReference type="NCBI Taxonomy" id="412755"/>
    <lineage>
        <taxon>unclassified sequences</taxon>
        <taxon>metagenomes</taxon>
        <taxon>ecological metagenomes</taxon>
    </lineage>
</organism>
<proteinExistence type="predicted"/>
<dbReference type="EMBL" id="BARU01036203">
    <property type="protein sequence ID" value="GAH88531.1"/>
    <property type="molecule type" value="Genomic_DNA"/>
</dbReference>
<comment type="caution">
    <text evidence="1">The sequence shown here is derived from an EMBL/GenBank/DDBJ whole genome shotgun (WGS) entry which is preliminary data.</text>
</comment>
<name>X1J1I8_9ZZZZ</name>
<gene>
    <name evidence="1" type="ORF">S03H2_56575</name>
</gene>